<dbReference type="OrthoDB" id="543156at2759"/>
<proteinExistence type="predicted"/>
<dbReference type="AlphaFoldDB" id="A0A0C3PVM3"/>
<dbReference type="HOGENOM" id="CLU_1661517_0_0_1"/>
<protein>
    <recommendedName>
        <fullName evidence="3">DJ-1/PfpI domain-containing protein</fullName>
    </recommendedName>
</protein>
<accession>A0A0C3PVM3</accession>
<dbReference type="Gene3D" id="3.40.50.880">
    <property type="match status" value="2"/>
</dbReference>
<evidence type="ECO:0000313" key="1">
    <source>
        <dbReference type="EMBL" id="KIO12899.1"/>
    </source>
</evidence>
<sequence length="159" mass="16692">MSRKNTGWYLPGAAYPYYVLSPYFDIDFAVPKGPNPPVDPSSTELSGVKADDYDAIFHVGGYGPIIDLPEDPANIKLGSDDVPFLVEDKIKSLGAARGLVFGNVIAGQNPASARGVAEAILKESPQGVKTPFKGVLCCYAQSSVGNVNVSASSMLVPGQ</sequence>
<dbReference type="EMBL" id="KN831947">
    <property type="protein sequence ID" value="KIO12899.1"/>
    <property type="molecule type" value="Genomic_DNA"/>
</dbReference>
<gene>
    <name evidence="1" type="ORF">M404DRAFT_19602</name>
</gene>
<evidence type="ECO:0008006" key="3">
    <source>
        <dbReference type="Google" id="ProtNLM"/>
    </source>
</evidence>
<dbReference type="STRING" id="870435.A0A0C3PVM3"/>
<keyword evidence="2" id="KW-1185">Reference proteome</keyword>
<dbReference type="Proteomes" id="UP000054217">
    <property type="component" value="Unassembled WGS sequence"/>
</dbReference>
<dbReference type="SUPFAM" id="SSF52317">
    <property type="entry name" value="Class I glutamine amidotransferase-like"/>
    <property type="match status" value="1"/>
</dbReference>
<organism evidence="1 2">
    <name type="scientific">Pisolithus tinctorius Marx 270</name>
    <dbReference type="NCBI Taxonomy" id="870435"/>
    <lineage>
        <taxon>Eukaryota</taxon>
        <taxon>Fungi</taxon>
        <taxon>Dikarya</taxon>
        <taxon>Basidiomycota</taxon>
        <taxon>Agaricomycotina</taxon>
        <taxon>Agaricomycetes</taxon>
        <taxon>Agaricomycetidae</taxon>
        <taxon>Boletales</taxon>
        <taxon>Sclerodermatineae</taxon>
        <taxon>Pisolithaceae</taxon>
        <taxon>Pisolithus</taxon>
    </lineage>
</organism>
<reference evidence="1 2" key="1">
    <citation type="submission" date="2014-04" db="EMBL/GenBank/DDBJ databases">
        <authorList>
            <consortium name="DOE Joint Genome Institute"/>
            <person name="Kuo A."/>
            <person name="Kohler A."/>
            <person name="Costa M.D."/>
            <person name="Nagy L.G."/>
            <person name="Floudas D."/>
            <person name="Copeland A."/>
            <person name="Barry K.W."/>
            <person name="Cichocki N."/>
            <person name="Veneault-Fourrey C."/>
            <person name="LaButti K."/>
            <person name="Lindquist E.A."/>
            <person name="Lipzen A."/>
            <person name="Lundell T."/>
            <person name="Morin E."/>
            <person name="Murat C."/>
            <person name="Sun H."/>
            <person name="Tunlid A."/>
            <person name="Henrissat B."/>
            <person name="Grigoriev I.V."/>
            <person name="Hibbett D.S."/>
            <person name="Martin F."/>
            <person name="Nordberg H.P."/>
            <person name="Cantor M.N."/>
            <person name="Hua S.X."/>
        </authorList>
    </citation>
    <scope>NUCLEOTIDE SEQUENCE [LARGE SCALE GENOMIC DNA]</scope>
    <source>
        <strain evidence="1 2">Marx 270</strain>
    </source>
</reference>
<evidence type="ECO:0000313" key="2">
    <source>
        <dbReference type="Proteomes" id="UP000054217"/>
    </source>
</evidence>
<dbReference type="InterPro" id="IPR029062">
    <property type="entry name" value="Class_I_gatase-like"/>
</dbReference>
<name>A0A0C3PVM3_PISTI</name>
<dbReference type="InParanoid" id="A0A0C3PVM3"/>
<reference evidence="2" key="2">
    <citation type="submission" date="2015-01" db="EMBL/GenBank/DDBJ databases">
        <title>Evolutionary Origins and Diversification of the Mycorrhizal Mutualists.</title>
        <authorList>
            <consortium name="DOE Joint Genome Institute"/>
            <consortium name="Mycorrhizal Genomics Consortium"/>
            <person name="Kohler A."/>
            <person name="Kuo A."/>
            <person name="Nagy L.G."/>
            <person name="Floudas D."/>
            <person name="Copeland A."/>
            <person name="Barry K.W."/>
            <person name="Cichocki N."/>
            <person name="Veneault-Fourrey C."/>
            <person name="LaButti K."/>
            <person name="Lindquist E.A."/>
            <person name="Lipzen A."/>
            <person name="Lundell T."/>
            <person name="Morin E."/>
            <person name="Murat C."/>
            <person name="Riley R."/>
            <person name="Ohm R."/>
            <person name="Sun H."/>
            <person name="Tunlid A."/>
            <person name="Henrissat B."/>
            <person name="Grigoriev I.V."/>
            <person name="Hibbett D.S."/>
            <person name="Martin F."/>
        </authorList>
    </citation>
    <scope>NUCLEOTIDE SEQUENCE [LARGE SCALE GENOMIC DNA]</scope>
    <source>
        <strain evidence="2">Marx 270</strain>
    </source>
</reference>